<dbReference type="HOGENOM" id="CLU_2699295_0_0_11"/>
<dbReference type="EMBL" id="CT573213">
    <property type="protein sequence ID" value="CAJ60629.1"/>
    <property type="molecule type" value="Genomic_DNA"/>
</dbReference>
<protein>
    <submittedName>
        <fullName evidence="2">Uncharacterized protein</fullName>
    </submittedName>
</protein>
<accession>Q0RPA3</accession>
<keyword evidence="3" id="KW-1185">Reference proteome</keyword>
<evidence type="ECO:0000313" key="2">
    <source>
        <dbReference type="EMBL" id="CAJ60629.1"/>
    </source>
</evidence>
<reference evidence="2 3" key="1">
    <citation type="journal article" date="2007" name="Genome Res.">
        <title>Genome characteristics of facultatively symbiotic Frankia sp. strains reflect host range and host plant biogeography.</title>
        <authorList>
            <person name="Normand P."/>
            <person name="Lapierre P."/>
            <person name="Tisa L.S."/>
            <person name="Gogarten J.P."/>
            <person name="Alloisio N."/>
            <person name="Bagnarol E."/>
            <person name="Bassi C.A."/>
            <person name="Berry A.M."/>
            <person name="Bickhart D.M."/>
            <person name="Choisne N."/>
            <person name="Couloux A."/>
            <person name="Cournoyer B."/>
            <person name="Cruveiller S."/>
            <person name="Daubin V."/>
            <person name="Demange N."/>
            <person name="Francino M.P."/>
            <person name="Goltsman E."/>
            <person name="Huang Y."/>
            <person name="Kopp O.R."/>
            <person name="Labarre L."/>
            <person name="Lapidus A."/>
            <person name="Lavire C."/>
            <person name="Marechal J."/>
            <person name="Martinez M."/>
            <person name="Mastronunzio J.E."/>
            <person name="Mullin B.C."/>
            <person name="Niemann J."/>
            <person name="Pujic P."/>
            <person name="Rawnsley T."/>
            <person name="Rouy Z."/>
            <person name="Schenowitz C."/>
            <person name="Sellstedt A."/>
            <person name="Tavares F."/>
            <person name="Tomkins J.P."/>
            <person name="Vallenet D."/>
            <person name="Valverde C."/>
            <person name="Wall L.G."/>
            <person name="Wang Y."/>
            <person name="Medigue C."/>
            <person name="Benson D.R."/>
        </authorList>
    </citation>
    <scope>NUCLEOTIDE SEQUENCE [LARGE SCALE GENOMIC DNA]</scope>
    <source>
        <strain evidence="3">DSM 45986 / CECT 9034 / ACN14a</strain>
    </source>
</reference>
<feature type="region of interest" description="Disordered" evidence="1">
    <location>
        <begin position="30"/>
        <end position="51"/>
    </location>
</feature>
<evidence type="ECO:0000313" key="3">
    <source>
        <dbReference type="Proteomes" id="UP000000657"/>
    </source>
</evidence>
<evidence type="ECO:0000256" key="1">
    <source>
        <dbReference type="SAM" id="MobiDB-lite"/>
    </source>
</evidence>
<dbReference type="AlphaFoldDB" id="Q0RPA3"/>
<gene>
    <name evidence="2" type="ordered locus">FRAAL1980</name>
</gene>
<sequence>MAARYECVRTGSPFSPQESRTALLDKTDTEGMAEGADGVERRCPHRRPRGDPPAWPTWCGRCRSVLVRAVVVT</sequence>
<proteinExistence type="predicted"/>
<dbReference type="STRING" id="326424.FRAAL1980"/>
<dbReference type="Proteomes" id="UP000000657">
    <property type="component" value="Chromosome"/>
</dbReference>
<organism evidence="2 3">
    <name type="scientific">Frankia alni (strain DSM 45986 / CECT 9034 / ACN14a)</name>
    <dbReference type="NCBI Taxonomy" id="326424"/>
    <lineage>
        <taxon>Bacteria</taxon>
        <taxon>Bacillati</taxon>
        <taxon>Actinomycetota</taxon>
        <taxon>Actinomycetes</taxon>
        <taxon>Frankiales</taxon>
        <taxon>Frankiaceae</taxon>
        <taxon>Frankia</taxon>
    </lineage>
</organism>
<name>Q0RPA3_FRAAA</name>
<dbReference type="KEGG" id="fal:FRAAL1980"/>